<organism evidence="1 2">
    <name type="scientific">Nocardioides taihuensis</name>
    <dbReference type="NCBI Taxonomy" id="1835606"/>
    <lineage>
        <taxon>Bacteria</taxon>
        <taxon>Bacillati</taxon>
        <taxon>Actinomycetota</taxon>
        <taxon>Actinomycetes</taxon>
        <taxon>Propionibacteriales</taxon>
        <taxon>Nocardioidaceae</taxon>
        <taxon>Nocardioides</taxon>
    </lineage>
</organism>
<evidence type="ECO:0000313" key="1">
    <source>
        <dbReference type="EMBL" id="MFC5176534.1"/>
    </source>
</evidence>
<dbReference type="RefSeq" id="WP_378588926.1">
    <property type="nucleotide sequence ID" value="NZ_JBHSKD010000007.1"/>
</dbReference>
<dbReference type="SUPFAM" id="SSF55718">
    <property type="entry name" value="SCP-like"/>
    <property type="match status" value="1"/>
</dbReference>
<proteinExistence type="predicted"/>
<dbReference type="InterPro" id="IPR036527">
    <property type="entry name" value="SCP2_sterol-bd_dom_sf"/>
</dbReference>
<accession>A0ABW0BGU8</accession>
<reference evidence="2" key="1">
    <citation type="journal article" date="2019" name="Int. J. Syst. Evol. Microbiol.">
        <title>The Global Catalogue of Microorganisms (GCM) 10K type strain sequencing project: providing services to taxonomists for standard genome sequencing and annotation.</title>
        <authorList>
            <consortium name="The Broad Institute Genomics Platform"/>
            <consortium name="The Broad Institute Genome Sequencing Center for Infectious Disease"/>
            <person name="Wu L."/>
            <person name="Ma J."/>
        </authorList>
    </citation>
    <scope>NUCLEOTIDE SEQUENCE [LARGE SCALE GENOMIC DNA]</scope>
    <source>
        <strain evidence="2">DFY41</strain>
    </source>
</reference>
<evidence type="ECO:0000313" key="2">
    <source>
        <dbReference type="Proteomes" id="UP001596087"/>
    </source>
</evidence>
<dbReference type="EMBL" id="JBHSKD010000007">
    <property type="protein sequence ID" value="MFC5176534.1"/>
    <property type="molecule type" value="Genomic_DNA"/>
</dbReference>
<sequence length="267" mass="28787">MTLNPAGIDHHQRACDVLERSAPLLVEAMRRAPAPVRPRKMRWTNADIAAHMYASVAEADKVVRGEPSLYDGVELSAELDERMIAGVPQRDVAELADMVAESTASFVATARAHDGDEGIGLPRATVSTMVGLLALDHHLHGGQFSATAGTEWHGRVADLHSPLRAVVPYAFDPVAARDFRGTFRLRLRGVEPLTYAVADGQLEMDPAGRVDVAMTADPQTFLQVGIGTVSQLRGTLTGKLRVGGRKPWLALAFPRLFPPVPHGGVDR</sequence>
<keyword evidence="2" id="KW-1185">Reference proteome</keyword>
<gene>
    <name evidence="1" type="ORF">ACFPGP_07610</name>
</gene>
<dbReference type="Proteomes" id="UP001596087">
    <property type="component" value="Unassembled WGS sequence"/>
</dbReference>
<evidence type="ECO:0008006" key="3">
    <source>
        <dbReference type="Google" id="ProtNLM"/>
    </source>
</evidence>
<name>A0ABW0BGU8_9ACTN</name>
<protein>
    <recommendedName>
        <fullName evidence="3">Maleylpyruvate isomerase family mycothiol-dependent enzyme</fullName>
    </recommendedName>
</protein>
<comment type="caution">
    <text evidence="1">The sequence shown here is derived from an EMBL/GenBank/DDBJ whole genome shotgun (WGS) entry which is preliminary data.</text>
</comment>